<gene>
    <name evidence="1" type="ORF">NPIL_13731</name>
</gene>
<dbReference type="OrthoDB" id="413361at2759"/>
<evidence type="ECO:0000313" key="2">
    <source>
        <dbReference type="Proteomes" id="UP000887013"/>
    </source>
</evidence>
<accession>A0A8X6NAW3</accession>
<organism evidence="1 2">
    <name type="scientific">Nephila pilipes</name>
    <name type="common">Giant wood spider</name>
    <name type="synonym">Nephila maculata</name>
    <dbReference type="NCBI Taxonomy" id="299642"/>
    <lineage>
        <taxon>Eukaryota</taxon>
        <taxon>Metazoa</taxon>
        <taxon>Ecdysozoa</taxon>
        <taxon>Arthropoda</taxon>
        <taxon>Chelicerata</taxon>
        <taxon>Arachnida</taxon>
        <taxon>Araneae</taxon>
        <taxon>Araneomorphae</taxon>
        <taxon>Entelegynae</taxon>
        <taxon>Araneoidea</taxon>
        <taxon>Nephilidae</taxon>
        <taxon>Nephila</taxon>
    </lineage>
</organism>
<dbReference type="PANTHER" id="PTHR11439:SF515">
    <property type="entry name" value="GAG-POL POLYPROTEIN"/>
    <property type="match status" value="1"/>
</dbReference>
<dbReference type="Proteomes" id="UP000887013">
    <property type="component" value="Unassembled WGS sequence"/>
</dbReference>
<dbReference type="AlphaFoldDB" id="A0A8X6NAW3"/>
<evidence type="ECO:0000313" key="1">
    <source>
        <dbReference type="EMBL" id="GFT03900.1"/>
    </source>
</evidence>
<sequence>MYLNTTNDFNLITNSMSPSVLSRYTDADWARDSYTRSSTSAHVFLIGNNPISWFSERQKFIALSSCKSEYIAAPQAAQEIQWLILPLKDLRQEKNQSINCSRT</sequence>
<reference evidence="1" key="1">
    <citation type="submission" date="2020-08" db="EMBL/GenBank/DDBJ databases">
        <title>Multicomponent nature underlies the extraordinary mechanical properties of spider dragline silk.</title>
        <authorList>
            <person name="Kono N."/>
            <person name="Nakamura H."/>
            <person name="Mori M."/>
            <person name="Yoshida Y."/>
            <person name="Ohtoshi R."/>
            <person name="Malay A.D."/>
            <person name="Moran D.A.P."/>
            <person name="Tomita M."/>
            <person name="Numata K."/>
            <person name="Arakawa K."/>
        </authorList>
    </citation>
    <scope>NUCLEOTIDE SEQUENCE</scope>
</reference>
<keyword evidence="2" id="KW-1185">Reference proteome</keyword>
<dbReference type="CDD" id="cd09272">
    <property type="entry name" value="RNase_HI_RT_Ty1"/>
    <property type="match status" value="1"/>
</dbReference>
<name>A0A8X6NAW3_NEPPI</name>
<proteinExistence type="predicted"/>
<protein>
    <submittedName>
        <fullName evidence="1">Uncharacterized protein</fullName>
    </submittedName>
</protein>
<dbReference type="EMBL" id="BMAW01056026">
    <property type="protein sequence ID" value="GFT03900.1"/>
    <property type="molecule type" value="Genomic_DNA"/>
</dbReference>
<comment type="caution">
    <text evidence="1">The sequence shown here is derived from an EMBL/GenBank/DDBJ whole genome shotgun (WGS) entry which is preliminary data.</text>
</comment>
<dbReference type="PANTHER" id="PTHR11439">
    <property type="entry name" value="GAG-POL-RELATED RETROTRANSPOSON"/>
    <property type="match status" value="1"/>
</dbReference>